<evidence type="ECO:0000313" key="3">
    <source>
        <dbReference type="Proteomes" id="UP000030108"/>
    </source>
</evidence>
<sequence>MTPPPCNTQKTRTSPFSDKDYIPRHTPNTPPRRDWSSSVDHLVDTVVTLWNDIPHPTVETHLSAPSETAAGYHDLLSTLIEVSTSVHRMCDNIARKYDLEYQWQLPVLIRHRAPTEHPPTSSTSH</sequence>
<dbReference type="AlphaFoldDB" id="X8J4G5"/>
<feature type="region of interest" description="Disordered" evidence="1">
    <location>
        <begin position="1"/>
        <end position="37"/>
    </location>
</feature>
<reference evidence="3" key="1">
    <citation type="journal article" date="2014" name="Genome Announc.">
        <title>Draft genome sequence of the plant-pathogenic soil fungus Rhizoctonia solani anastomosis group 3 strain Rhs1AP.</title>
        <authorList>
            <person name="Cubeta M.A."/>
            <person name="Thomas E."/>
            <person name="Dean R.A."/>
            <person name="Jabaji S."/>
            <person name="Neate S.M."/>
            <person name="Tavantzis S."/>
            <person name="Toda T."/>
            <person name="Vilgalys R."/>
            <person name="Bharathan N."/>
            <person name="Fedorova-Abrams N."/>
            <person name="Pakala S.B."/>
            <person name="Pakala S.M."/>
            <person name="Zafar N."/>
            <person name="Joardar V."/>
            <person name="Losada L."/>
            <person name="Nierman W.C."/>
        </authorList>
    </citation>
    <scope>NUCLEOTIDE SEQUENCE [LARGE SCALE GENOMIC DNA]</scope>
    <source>
        <strain evidence="3">AG-3</strain>
    </source>
</reference>
<dbReference type="EMBL" id="JATN01000322">
    <property type="protein sequence ID" value="EUC56895.1"/>
    <property type="molecule type" value="Genomic_DNA"/>
</dbReference>
<comment type="caution">
    <text evidence="2">The sequence shown here is derived from an EMBL/GenBank/DDBJ whole genome shotgun (WGS) entry which is preliminary data.</text>
</comment>
<proteinExistence type="predicted"/>
<accession>X8J4G5</accession>
<evidence type="ECO:0000313" key="2">
    <source>
        <dbReference type="EMBL" id="EUC56895.1"/>
    </source>
</evidence>
<feature type="non-terminal residue" evidence="2">
    <location>
        <position position="125"/>
    </location>
</feature>
<dbReference type="Proteomes" id="UP000030108">
    <property type="component" value="Unassembled WGS sequence"/>
</dbReference>
<name>X8J4G5_9AGAM</name>
<feature type="compositionally biased region" description="Polar residues" evidence="1">
    <location>
        <begin position="7"/>
        <end position="16"/>
    </location>
</feature>
<evidence type="ECO:0000256" key="1">
    <source>
        <dbReference type="SAM" id="MobiDB-lite"/>
    </source>
</evidence>
<protein>
    <submittedName>
        <fullName evidence="2">Uncharacterized protein</fullName>
    </submittedName>
</protein>
<gene>
    <name evidence="2" type="ORF">RSOL_203450</name>
</gene>
<organism evidence="2 3">
    <name type="scientific">Rhizoctonia solani AG-3 Rhs1AP</name>
    <dbReference type="NCBI Taxonomy" id="1086054"/>
    <lineage>
        <taxon>Eukaryota</taxon>
        <taxon>Fungi</taxon>
        <taxon>Dikarya</taxon>
        <taxon>Basidiomycota</taxon>
        <taxon>Agaricomycotina</taxon>
        <taxon>Agaricomycetes</taxon>
        <taxon>Cantharellales</taxon>
        <taxon>Ceratobasidiaceae</taxon>
        <taxon>Rhizoctonia</taxon>
    </lineage>
</organism>